<keyword evidence="5 6" id="KW-0472">Membrane</keyword>
<dbReference type="PANTHER" id="PTHR42703">
    <property type="entry name" value="NADH DEHYDROGENASE"/>
    <property type="match status" value="1"/>
</dbReference>
<evidence type="ECO:0000256" key="6">
    <source>
        <dbReference type="SAM" id="Phobius"/>
    </source>
</evidence>
<feature type="non-terminal residue" evidence="7">
    <location>
        <position position="144"/>
    </location>
</feature>
<accession>A0A4R9GA83</accession>
<comment type="caution">
    <text evidence="7">The sequence shown here is derived from an EMBL/GenBank/DDBJ whole genome shotgun (WGS) entry which is preliminary data.</text>
</comment>
<dbReference type="InterPro" id="IPR050586">
    <property type="entry name" value="CPA3_Na-H_Antiporter_D"/>
</dbReference>
<organism evidence="7 8">
    <name type="scientific">Leptospira semungkisensis</name>
    <dbReference type="NCBI Taxonomy" id="2484985"/>
    <lineage>
        <taxon>Bacteria</taxon>
        <taxon>Pseudomonadati</taxon>
        <taxon>Spirochaetota</taxon>
        <taxon>Spirochaetia</taxon>
        <taxon>Leptospirales</taxon>
        <taxon>Leptospiraceae</taxon>
        <taxon>Leptospira</taxon>
    </lineage>
</organism>
<keyword evidence="8" id="KW-1185">Reference proteome</keyword>
<evidence type="ECO:0000313" key="7">
    <source>
        <dbReference type="EMBL" id="TGK08622.1"/>
    </source>
</evidence>
<protein>
    <submittedName>
        <fullName evidence="7">Formate hydrogenase</fullName>
    </submittedName>
</protein>
<keyword evidence="3 6" id="KW-0812">Transmembrane</keyword>
<name>A0A4R9GA83_9LEPT</name>
<evidence type="ECO:0000256" key="5">
    <source>
        <dbReference type="ARBA" id="ARBA00023136"/>
    </source>
</evidence>
<evidence type="ECO:0000313" key="8">
    <source>
        <dbReference type="Proteomes" id="UP000297453"/>
    </source>
</evidence>
<feature type="transmembrane region" description="Helical" evidence="6">
    <location>
        <begin position="12"/>
        <end position="37"/>
    </location>
</feature>
<dbReference type="EMBL" id="RQEP01000004">
    <property type="protein sequence ID" value="TGK08622.1"/>
    <property type="molecule type" value="Genomic_DNA"/>
</dbReference>
<reference evidence="7" key="1">
    <citation type="journal article" date="2019" name="PLoS Negl. Trop. Dis.">
        <title>Revisiting the worldwide diversity of Leptospira species in the environment.</title>
        <authorList>
            <person name="Vincent A.T."/>
            <person name="Schiettekatte O."/>
            <person name="Bourhy P."/>
            <person name="Veyrier F.J."/>
            <person name="Picardeau M."/>
        </authorList>
    </citation>
    <scope>NUCLEOTIDE SEQUENCE [LARGE SCALE GENOMIC DNA]</scope>
    <source>
        <strain evidence="7">SSS9</strain>
    </source>
</reference>
<keyword evidence="4 6" id="KW-1133">Transmembrane helix</keyword>
<dbReference type="PANTHER" id="PTHR42703:SF1">
    <property type="entry name" value="NA(+)_H(+) ANTIPORTER SUBUNIT D1"/>
    <property type="match status" value="1"/>
</dbReference>
<feature type="transmembrane region" description="Helical" evidence="6">
    <location>
        <begin position="58"/>
        <end position="80"/>
    </location>
</feature>
<gene>
    <name evidence="7" type="ORF">EHO59_00025</name>
</gene>
<evidence type="ECO:0000256" key="4">
    <source>
        <dbReference type="ARBA" id="ARBA00022989"/>
    </source>
</evidence>
<keyword evidence="2" id="KW-1003">Cell membrane</keyword>
<feature type="transmembrane region" description="Helical" evidence="6">
    <location>
        <begin position="100"/>
        <end position="126"/>
    </location>
</feature>
<evidence type="ECO:0000256" key="1">
    <source>
        <dbReference type="ARBA" id="ARBA00004651"/>
    </source>
</evidence>
<dbReference type="GO" id="GO:0005886">
    <property type="term" value="C:plasma membrane"/>
    <property type="evidence" value="ECO:0007669"/>
    <property type="project" value="UniProtKB-SubCell"/>
</dbReference>
<dbReference type="AlphaFoldDB" id="A0A4R9GA83"/>
<sequence>EQESLRSLSKAFGVLFLISLVHHSISKTFQFLFFGYLTKLSGSSNSDENTGVGRISGVPTFLAALGTMSFLAIPGTTGFLSEATFIKLFSAVLEVTDTSAALILPLLILVCTGLAVGAAAHLKLFLGLVLSRPRANFEDHGSNK</sequence>
<comment type="subcellular location">
    <subcellularLocation>
        <location evidence="1">Cell membrane</location>
        <topology evidence="1">Multi-pass membrane protein</topology>
    </subcellularLocation>
</comment>
<proteinExistence type="predicted"/>
<dbReference type="Proteomes" id="UP000297453">
    <property type="component" value="Unassembled WGS sequence"/>
</dbReference>
<evidence type="ECO:0000256" key="2">
    <source>
        <dbReference type="ARBA" id="ARBA00022475"/>
    </source>
</evidence>
<feature type="non-terminal residue" evidence="7">
    <location>
        <position position="1"/>
    </location>
</feature>
<evidence type="ECO:0000256" key="3">
    <source>
        <dbReference type="ARBA" id="ARBA00022692"/>
    </source>
</evidence>